<feature type="domain" description="PNPLA" evidence="6">
    <location>
        <begin position="48"/>
        <end position="249"/>
    </location>
</feature>
<dbReference type="GO" id="GO:0016042">
    <property type="term" value="P:lipid catabolic process"/>
    <property type="evidence" value="ECO:0007669"/>
    <property type="project" value="UniProtKB-UniRule"/>
</dbReference>
<keyword evidence="2 4" id="KW-0442">Lipid degradation</keyword>
<dbReference type="Proteomes" id="UP000799770">
    <property type="component" value="Unassembled WGS sequence"/>
</dbReference>
<feature type="region of interest" description="Disordered" evidence="5">
    <location>
        <begin position="1"/>
        <end position="36"/>
    </location>
</feature>
<dbReference type="InterPro" id="IPR002641">
    <property type="entry name" value="PNPLA_dom"/>
</dbReference>
<feature type="active site" description="Nucleophile" evidence="4">
    <location>
        <position position="96"/>
    </location>
</feature>
<dbReference type="GO" id="GO:0047499">
    <property type="term" value="F:calcium-independent phospholipase A2 activity"/>
    <property type="evidence" value="ECO:0007669"/>
    <property type="project" value="TreeGrafter"/>
</dbReference>
<dbReference type="InterPro" id="IPR016035">
    <property type="entry name" value="Acyl_Trfase/lysoPLipase"/>
</dbReference>
<evidence type="ECO:0000259" key="6">
    <source>
        <dbReference type="PROSITE" id="PS51635"/>
    </source>
</evidence>
<keyword evidence="3 4" id="KW-0443">Lipid metabolism</keyword>
<dbReference type="CDD" id="cd07216">
    <property type="entry name" value="Pat17_PNPLA8_PNPLA9_like3"/>
    <property type="match status" value="1"/>
</dbReference>
<evidence type="ECO:0000256" key="1">
    <source>
        <dbReference type="ARBA" id="ARBA00022801"/>
    </source>
</evidence>
<feature type="compositionally biased region" description="Polar residues" evidence="5">
    <location>
        <begin position="8"/>
        <end position="36"/>
    </location>
</feature>
<feature type="active site" description="Proton acceptor" evidence="4">
    <location>
        <position position="236"/>
    </location>
</feature>
<evidence type="ECO:0000313" key="8">
    <source>
        <dbReference type="Proteomes" id="UP000799770"/>
    </source>
</evidence>
<dbReference type="AlphaFoldDB" id="A0A6A5YUQ0"/>
<feature type="short sequence motif" description="DGA/G" evidence="4">
    <location>
        <begin position="236"/>
        <end position="238"/>
    </location>
</feature>
<proteinExistence type="predicted"/>
<dbReference type="PROSITE" id="PS51635">
    <property type="entry name" value="PNPLA"/>
    <property type="match status" value="1"/>
</dbReference>
<dbReference type="GO" id="GO:0046486">
    <property type="term" value="P:glycerolipid metabolic process"/>
    <property type="evidence" value="ECO:0007669"/>
    <property type="project" value="UniProtKB-ARBA"/>
</dbReference>
<feature type="short sequence motif" description="GXSXG" evidence="4">
    <location>
        <begin position="94"/>
        <end position="98"/>
    </location>
</feature>
<reference evidence="7" key="1">
    <citation type="journal article" date="2020" name="Stud. Mycol.">
        <title>101 Dothideomycetes genomes: a test case for predicting lifestyles and emergence of pathogens.</title>
        <authorList>
            <person name="Haridas S."/>
            <person name="Albert R."/>
            <person name="Binder M."/>
            <person name="Bloem J."/>
            <person name="Labutti K."/>
            <person name="Salamov A."/>
            <person name="Andreopoulos B."/>
            <person name="Baker S."/>
            <person name="Barry K."/>
            <person name="Bills G."/>
            <person name="Bluhm B."/>
            <person name="Cannon C."/>
            <person name="Castanera R."/>
            <person name="Culley D."/>
            <person name="Daum C."/>
            <person name="Ezra D."/>
            <person name="Gonzalez J."/>
            <person name="Henrissat B."/>
            <person name="Kuo A."/>
            <person name="Liang C."/>
            <person name="Lipzen A."/>
            <person name="Lutzoni F."/>
            <person name="Magnuson J."/>
            <person name="Mondo S."/>
            <person name="Nolan M."/>
            <person name="Ohm R."/>
            <person name="Pangilinan J."/>
            <person name="Park H.-J."/>
            <person name="Ramirez L."/>
            <person name="Alfaro M."/>
            <person name="Sun H."/>
            <person name="Tritt A."/>
            <person name="Yoshinaga Y."/>
            <person name="Zwiers L.-H."/>
            <person name="Turgeon B."/>
            <person name="Goodwin S."/>
            <person name="Spatafora J."/>
            <person name="Crous P."/>
            <person name="Grigoriev I."/>
        </authorList>
    </citation>
    <scope>NUCLEOTIDE SEQUENCE</scope>
    <source>
        <strain evidence="7">CBS 627.86</strain>
    </source>
</reference>
<protein>
    <submittedName>
        <fullName evidence="7">Phospholipase</fullName>
    </submittedName>
</protein>
<evidence type="ECO:0000313" key="7">
    <source>
        <dbReference type="EMBL" id="KAF2110494.1"/>
    </source>
</evidence>
<evidence type="ECO:0000256" key="5">
    <source>
        <dbReference type="SAM" id="MobiDB-lite"/>
    </source>
</evidence>
<dbReference type="EMBL" id="ML977338">
    <property type="protein sequence ID" value="KAF2110494.1"/>
    <property type="molecule type" value="Genomic_DNA"/>
</dbReference>
<dbReference type="GO" id="GO:0019369">
    <property type="term" value="P:arachidonate metabolic process"/>
    <property type="evidence" value="ECO:0007669"/>
    <property type="project" value="TreeGrafter"/>
</dbReference>
<keyword evidence="8" id="KW-1185">Reference proteome</keyword>
<evidence type="ECO:0000256" key="2">
    <source>
        <dbReference type="ARBA" id="ARBA00022963"/>
    </source>
</evidence>
<organism evidence="7 8">
    <name type="scientific">Lophiotrema nucula</name>
    <dbReference type="NCBI Taxonomy" id="690887"/>
    <lineage>
        <taxon>Eukaryota</taxon>
        <taxon>Fungi</taxon>
        <taxon>Dikarya</taxon>
        <taxon>Ascomycota</taxon>
        <taxon>Pezizomycotina</taxon>
        <taxon>Dothideomycetes</taxon>
        <taxon>Pleosporomycetidae</taxon>
        <taxon>Pleosporales</taxon>
        <taxon>Lophiotremataceae</taxon>
        <taxon>Lophiotrema</taxon>
    </lineage>
</organism>
<keyword evidence="1 4" id="KW-0378">Hydrolase</keyword>
<feature type="short sequence motif" description="GXGXXG" evidence="4">
    <location>
        <begin position="52"/>
        <end position="57"/>
    </location>
</feature>
<dbReference type="OrthoDB" id="1658288at2759"/>
<dbReference type="GO" id="GO:0016020">
    <property type="term" value="C:membrane"/>
    <property type="evidence" value="ECO:0007669"/>
    <property type="project" value="TreeGrafter"/>
</dbReference>
<accession>A0A6A5YUQ0</accession>
<dbReference type="Gene3D" id="3.40.1090.10">
    <property type="entry name" value="Cytosolic phospholipase A2 catalytic domain"/>
    <property type="match status" value="1"/>
</dbReference>
<sequence>MSIIAARTQAQHPASSDRINAPTASLPTGSQEQSGDGHTLDNTGYCLLSLDGGGVRGLSTLYILQSIMKRLNFERKKRGLQPRKPCEIFDLMGGTSTGGLIAIMLGRLEMDVDECIKAYVKLMKQVFEKRENRSFIGVLGRVKPRFSSKALEDAIAQVLRERGIPEDEKFESATEPRCKVFVCTKFQKINKITRLRNYSTPYGSSHSPTIVEAALATSAAPTYFSEASIEGSKFVDGAIGANNPSVQVEEEAADIWCEDSGRIQPLVKCFVSIGTGHPGSRSVSDKGMKTFLQTLAKEASETEDTKEEWLGRWREHSKNGRAFRFNVSHGLENVKLAEYEQEELISDATHGYLGERGTKGDVKTCVENLRTKECR</sequence>
<dbReference type="PANTHER" id="PTHR24185:SF1">
    <property type="entry name" value="CALCIUM-INDEPENDENT PHOSPHOLIPASE A2-GAMMA"/>
    <property type="match status" value="1"/>
</dbReference>
<name>A0A6A5YUQ0_9PLEO</name>
<evidence type="ECO:0000256" key="3">
    <source>
        <dbReference type="ARBA" id="ARBA00023098"/>
    </source>
</evidence>
<dbReference type="Pfam" id="PF01734">
    <property type="entry name" value="Patatin"/>
    <property type="match status" value="1"/>
</dbReference>
<dbReference type="PANTHER" id="PTHR24185">
    <property type="entry name" value="CALCIUM-INDEPENDENT PHOSPHOLIPASE A2-GAMMA"/>
    <property type="match status" value="1"/>
</dbReference>
<dbReference type="SUPFAM" id="SSF52151">
    <property type="entry name" value="FabD/lysophospholipase-like"/>
    <property type="match status" value="1"/>
</dbReference>
<gene>
    <name evidence="7" type="ORF">BDV96DRAFT_500980</name>
</gene>
<evidence type="ECO:0000256" key="4">
    <source>
        <dbReference type="PROSITE-ProRule" id="PRU01161"/>
    </source>
</evidence>